<feature type="transmembrane region" description="Helical" evidence="2">
    <location>
        <begin position="32"/>
        <end position="53"/>
    </location>
</feature>
<dbReference type="Pfam" id="PF19803">
    <property type="entry name" value="DUF6286"/>
    <property type="match status" value="1"/>
</dbReference>
<reference evidence="4 5" key="1">
    <citation type="submission" date="2019-06" db="EMBL/GenBank/DDBJ databases">
        <title>Sequencing the genomes of 1000 actinobacteria strains.</title>
        <authorList>
            <person name="Klenk H.-P."/>
        </authorList>
    </citation>
    <scope>NUCLEOTIDE SEQUENCE [LARGE SCALE GENOMIC DNA]</scope>
    <source>
        <strain evidence="4 5">DSM 41649</strain>
    </source>
</reference>
<keyword evidence="2" id="KW-1133">Transmembrane helix</keyword>
<dbReference type="InterPro" id="IPR046253">
    <property type="entry name" value="DUF6286"/>
</dbReference>
<evidence type="ECO:0000256" key="2">
    <source>
        <dbReference type="SAM" id="Phobius"/>
    </source>
</evidence>
<feature type="transmembrane region" description="Helical" evidence="2">
    <location>
        <begin position="81"/>
        <end position="102"/>
    </location>
</feature>
<protein>
    <recommendedName>
        <fullName evidence="3">DUF6286 domain-containing protein</fullName>
    </recommendedName>
</protein>
<gene>
    <name evidence="4" type="ORF">FB465_5316</name>
</gene>
<accession>A0A561EX40</accession>
<keyword evidence="2" id="KW-0812">Transmembrane</keyword>
<evidence type="ECO:0000259" key="3">
    <source>
        <dbReference type="Pfam" id="PF19803"/>
    </source>
</evidence>
<dbReference type="EMBL" id="VIVR01000001">
    <property type="protein sequence ID" value="TWE20174.1"/>
    <property type="molecule type" value="Genomic_DNA"/>
</dbReference>
<keyword evidence="5" id="KW-1185">Reference proteome</keyword>
<proteinExistence type="predicted"/>
<dbReference type="RefSeq" id="WP_145794364.1">
    <property type="nucleotide sequence ID" value="NZ_BAAABR010000060.1"/>
</dbReference>
<dbReference type="AlphaFoldDB" id="A0A561EX40"/>
<evidence type="ECO:0000313" key="4">
    <source>
        <dbReference type="EMBL" id="TWE20174.1"/>
    </source>
</evidence>
<sequence>MTAGLPQPEEVPGFEEIPEPVPVQGPRSARTAAAAVVATAVLVIGGALLYDVIAVRTGHQARPWRAKLAHELATRHLDDPWVLTGAGIAVLLGVWLCVLAFTPGMRRWLPLRQEGAVIDRSGVAALITARAEELPGVDSVAVRVRQNRTRVTVTGAADPAGVQRALRAELARIPLAGPNQLDVRAHRPGRHH</sequence>
<feature type="region of interest" description="Disordered" evidence="1">
    <location>
        <begin position="1"/>
        <end position="25"/>
    </location>
</feature>
<evidence type="ECO:0000256" key="1">
    <source>
        <dbReference type="SAM" id="MobiDB-lite"/>
    </source>
</evidence>
<keyword evidence="2" id="KW-0472">Membrane</keyword>
<dbReference type="OrthoDB" id="4350534at2"/>
<organism evidence="4 5">
    <name type="scientific">Kitasatospora atroaurantiaca</name>
    <dbReference type="NCBI Taxonomy" id="285545"/>
    <lineage>
        <taxon>Bacteria</taxon>
        <taxon>Bacillati</taxon>
        <taxon>Actinomycetota</taxon>
        <taxon>Actinomycetes</taxon>
        <taxon>Kitasatosporales</taxon>
        <taxon>Streptomycetaceae</taxon>
        <taxon>Kitasatospora</taxon>
    </lineage>
</organism>
<evidence type="ECO:0000313" key="5">
    <source>
        <dbReference type="Proteomes" id="UP000318416"/>
    </source>
</evidence>
<dbReference type="Proteomes" id="UP000318416">
    <property type="component" value="Unassembled WGS sequence"/>
</dbReference>
<name>A0A561EX40_9ACTN</name>
<feature type="domain" description="DUF6286" evidence="3">
    <location>
        <begin position="91"/>
        <end position="184"/>
    </location>
</feature>
<comment type="caution">
    <text evidence="4">The sequence shown here is derived from an EMBL/GenBank/DDBJ whole genome shotgun (WGS) entry which is preliminary data.</text>
</comment>